<gene>
    <name evidence="13" type="ORF">PBT88_18460</name>
</gene>
<dbReference type="InterPro" id="IPR036429">
    <property type="entry name" value="SpoA-like_sf"/>
</dbReference>
<evidence type="ECO:0000256" key="2">
    <source>
        <dbReference type="ARBA" id="ARBA00004202"/>
    </source>
</evidence>
<keyword evidence="6" id="KW-0145">Chemotaxis</keyword>
<evidence type="ECO:0000256" key="9">
    <source>
        <dbReference type="ARBA" id="ARBA00023143"/>
    </source>
</evidence>
<dbReference type="CDD" id="cd17908">
    <property type="entry name" value="FliM"/>
    <property type="match status" value="1"/>
</dbReference>
<evidence type="ECO:0000256" key="5">
    <source>
        <dbReference type="ARBA" id="ARBA00022475"/>
    </source>
</evidence>
<dbReference type="InterPro" id="IPR001543">
    <property type="entry name" value="FliN-like_C"/>
</dbReference>
<dbReference type="RefSeq" id="WP_270076760.1">
    <property type="nucleotide sequence ID" value="NZ_CP115174.1"/>
</dbReference>
<dbReference type="PANTHER" id="PTHR30034:SF6">
    <property type="entry name" value="YOP PROTEINS TRANSLOCATION PROTEIN Q"/>
    <property type="match status" value="1"/>
</dbReference>
<keyword evidence="8" id="KW-0472">Membrane</keyword>
<keyword evidence="7" id="KW-0283">Flagellar rotation</keyword>
<dbReference type="Proteomes" id="UP001210865">
    <property type="component" value="Chromosome"/>
</dbReference>
<comment type="subcellular location">
    <subcellularLocation>
        <location evidence="1">Bacterial flagellum basal body</location>
    </subcellularLocation>
    <subcellularLocation>
        <location evidence="2">Cell membrane</location>
        <topology evidence="2">Peripheral membrane protein</topology>
    </subcellularLocation>
</comment>
<evidence type="ECO:0000259" key="12">
    <source>
        <dbReference type="Pfam" id="PF01052"/>
    </source>
</evidence>
<evidence type="ECO:0000256" key="4">
    <source>
        <dbReference type="ARBA" id="ARBA00021898"/>
    </source>
</evidence>
<evidence type="ECO:0000256" key="6">
    <source>
        <dbReference type="ARBA" id="ARBA00022500"/>
    </source>
</evidence>
<evidence type="ECO:0000256" key="8">
    <source>
        <dbReference type="ARBA" id="ARBA00023136"/>
    </source>
</evidence>
<keyword evidence="13" id="KW-0966">Cell projection</keyword>
<dbReference type="Gene3D" id="3.40.1550.10">
    <property type="entry name" value="CheC-like"/>
    <property type="match status" value="1"/>
</dbReference>
<evidence type="ECO:0000256" key="7">
    <source>
        <dbReference type="ARBA" id="ARBA00022779"/>
    </source>
</evidence>
<reference evidence="13 14" key="1">
    <citation type="submission" date="2022-12" db="EMBL/GenBank/DDBJ databases">
        <title>Sphingomonas abieness sp. nov., an endophytic bacterium isolated from Abies koreana.</title>
        <authorList>
            <person name="Jiang L."/>
            <person name="Lee J."/>
        </authorList>
    </citation>
    <scope>NUCLEOTIDE SEQUENCE [LARGE SCALE GENOMIC DNA]</scope>
    <source>
        <strain evidence="14">PAMB 00755</strain>
    </source>
</reference>
<evidence type="ECO:0000313" key="13">
    <source>
        <dbReference type="EMBL" id="WBO22112.1"/>
    </source>
</evidence>
<comment type="function">
    <text evidence="10">FliM is one of three proteins (FliG, FliN, FliM) that forms the rotor-mounted switch complex (C ring), located at the base of the basal body. This complex interacts with the CheY and CheZ chemotaxis proteins, in addition to contacting components of the motor that determine the direction of flagellar rotation.</text>
</comment>
<dbReference type="PANTHER" id="PTHR30034">
    <property type="entry name" value="FLAGELLAR MOTOR SWITCH PROTEIN FLIM"/>
    <property type="match status" value="1"/>
</dbReference>
<evidence type="ECO:0000256" key="1">
    <source>
        <dbReference type="ARBA" id="ARBA00004117"/>
    </source>
</evidence>
<evidence type="ECO:0000256" key="11">
    <source>
        <dbReference type="SAM" id="MobiDB-lite"/>
    </source>
</evidence>
<keyword evidence="14" id="KW-1185">Reference proteome</keyword>
<name>A0ABY7NLK2_9SPHN</name>
<dbReference type="Pfam" id="PF01052">
    <property type="entry name" value="FliMN_C"/>
    <property type="match status" value="1"/>
</dbReference>
<protein>
    <recommendedName>
        <fullName evidence="4">Flagellar motor switch protein FliM</fullName>
    </recommendedName>
</protein>
<evidence type="ECO:0000256" key="3">
    <source>
        <dbReference type="ARBA" id="ARBA00011049"/>
    </source>
</evidence>
<sequence>MAKEPGSNGDNPGVGRVSGPSREAQPFALGSEALRPGARLAGLDRVGERLARRLRDVLEPFVRVKPKVEAEAALTSRFETWRDALPEFTSLSLYRLRPMKGGMLIAIAPDYVSRLVDAFYGGTGAASPNASRKREFTAAEERLLSRLTDAITGAVVEMWQEIVPLEPSLASRETNSGYASLVRGDEAVVIQRFSISGGGPGATTIDLVFPLTAMRAHEAQLAAKIHAEAGPIDNEFRYRMARALENVSFPVRSVVARPTLSVQELMALKVGDVIPITLSPRVPLIVGNRRLAEGTIGEQEGRAAFQIETIGSADRAGGKGLERHE</sequence>
<dbReference type="InterPro" id="IPR001689">
    <property type="entry name" value="Flag_FliM"/>
</dbReference>
<dbReference type="Pfam" id="PF02154">
    <property type="entry name" value="FliM"/>
    <property type="match status" value="1"/>
</dbReference>
<feature type="region of interest" description="Disordered" evidence="11">
    <location>
        <begin position="1"/>
        <end position="29"/>
    </location>
</feature>
<organism evidence="13 14">
    <name type="scientific">Sphingomonas abietis</name>
    <dbReference type="NCBI Taxonomy" id="3012344"/>
    <lineage>
        <taxon>Bacteria</taxon>
        <taxon>Pseudomonadati</taxon>
        <taxon>Pseudomonadota</taxon>
        <taxon>Alphaproteobacteria</taxon>
        <taxon>Sphingomonadales</taxon>
        <taxon>Sphingomonadaceae</taxon>
        <taxon>Sphingomonas</taxon>
    </lineage>
</organism>
<keyword evidence="9" id="KW-0975">Bacterial flagellum</keyword>
<dbReference type="EMBL" id="CP115174">
    <property type="protein sequence ID" value="WBO22112.1"/>
    <property type="molecule type" value="Genomic_DNA"/>
</dbReference>
<keyword evidence="13" id="KW-0969">Cilium</keyword>
<keyword evidence="13" id="KW-0282">Flagellum</keyword>
<dbReference type="SUPFAM" id="SSF101801">
    <property type="entry name" value="Surface presentation of antigens (SPOA)"/>
    <property type="match status" value="1"/>
</dbReference>
<feature type="domain" description="Flagellar motor switch protein FliN-like C-terminal" evidence="12">
    <location>
        <begin position="243"/>
        <end position="310"/>
    </location>
</feature>
<dbReference type="InterPro" id="IPR028976">
    <property type="entry name" value="CheC-like_sf"/>
</dbReference>
<evidence type="ECO:0000313" key="14">
    <source>
        <dbReference type="Proteomes" id="UP001210865"/>
    </source>
</evidence>
<accession>A0ABY7NLK2</accession>
<proteinExistence type="inferred from homology"/>
<dbReference type="Gene3D" id="2.30.330.10">
    <property type="entry name" value="SpoA-like"/>
    <property type="match status" value="1"/>
</dbReference>
<dbReference type="SUPFAM" id="SSF103039">
    <property type="entry name" value="CheC-like"/>
    <property type="match status" value="1"/>
</dbReference>
<keyword evidence="5" id="KW-1003">Cell membrane</keyword>
<evidence type="ECO:0000256" key="10">
    <source>
        <dbReference type="ARBA" id="ARBA00025044"/>
    </source>
</evidence>
<comment type="similarity">
    <text evidence="3">Belongs to the FliM family.</text>
</comment>